<dbReference type="PANTHER" id="PTHR30151">
    <property type="entry name" value="ALKANE SULFONATE ABC TRANSPORTER-RELATED, MEMBRANE SUBUNIT"/>
    <property type="match status" value="1"/>
</dbReference>
<dbReference type="Pfam" id="PF00528">
    <property type="entry name" value="BPD_transp_1"/>
    <property type="match status" value="1"/>
</dbReference>
<feature type="transmembrane region" description="Helical" evidence="9">
    <location>
        <begin position="225"/>
        <end position="245"/>
    </location>
</feature>
<keyword evidence="4" id="KW-1003">Cell membrane</keyword>
<dbReference type="AlphaFoldDB" id="A0A9W6JTT0"/>
<feature type="transmembrane region" description="Helical" evidence="9">
    <location>
        <begin position="135"/>
        <end position="154"/>
    </location>
</feature>
<gene>
    <name evidence="11" type="primary">tauC</name>
    <name evidence="11" type="ORF">GCM10008174_34200</name>
</gene>
<evidence type="ECO:0000256" key="5">
    <source>
        <dbReference type="ARBA" id="ARBA00022692"/>
    </source>
</evidence>
<dbReference type="GO" id="GO:0005886">
    <property type="term" value="C:plasma membrane"/>
    <property type="evidence" value="ECO:0007669"/>
    <property type="project" value="UniProtKB-SubCell"/>
</dbReference>
<dbReference type="CDD" id="cd06261">
    <property type="entry name" value="TM_PBP2"/>
    <property type="match status" value="1"/>
</dbReference>
<reference evidence="11" key="1">
    <citation type="journal article" date="2014" name="Int. J. Syst. Evol. Microbiol.">
        <title>Complete genome sequence of Corynebacterium casei LMG S-19264T (=DSM 44701T), isolated from a smear-ripened cheese.</title>
        <authorList>
            <consortium name="US DOE Joint Genome Institute (JGI-PGF)"/>
            <person name="Walter F."/>
            <person name="Albersmeier A."/>
            <person name="Kalinowski J."/>
            <person name="Ruckert C."/>
        </authorList>
    </citation>
    <scope>NUCLEOTIDE SEQUENCE</scope>
    <source>
        <strain evidence="11">VKM B-2748</strain>
    </source>
</reference>
<dbReference type="GO" id="GO:0010438">
    <property type="term" value="P:cellular response to sulfur starvation"/>
    <property type="evidence" value="ECO:0007669"/>
    <property type="project" value="TreeGrafter"/>
</dbReference>
<evidence type="ECO:0000256" key="7">
    <source>
        <dbReference type="ARBA" id="ARBA00023136"/>
    </source>
</evidence>
<evidence type="ECO:0000313" key="11">
    <source>
        <dbReference type="EMBL" id="GLK81679.1"/>
    </source>
</evidence>
<feature type="transmembrane region" description="Helical" evidence="9">
    <location>
        <begin position="110"/>
        <end position="129"/>
    </location>
</feature>
<comment type="subcellular location">
    <subcellularLocation>
        <location evidence="1 9">Cell membrane</location>
        <topology evidence="1 9">Multi-pass membrane protein</topology>
    </subcellularLocation>
</comment>
<name>A0A9W6JTT0_9HYPH</name>
<dbReference type="Gene3D" id="1.10.3720.10">
    <property type="entry name" value="MetI-like"/>
    <property type="match status" value="1"/>
</dbReference>
<evidence type="ECO:0000256" key="8">
    <source>
        <dbReference type="ARBA" id="ARBA00056719"/>
    </source>
</evidence>
<dbReference type="PANTHER" id="PTHR30151:SF25">
    <property type="entry name" value="TAURINE TRANSPORT SYSTEM PERMEASE PROTEIN TAUC"/>
    <property type="match status" value="1"/>
</dbReference>
<sequence>MTRSEARRARLRYVLVATLSPLAILALWALVAWRGLASPIILPPPSAIWTSFLDMAANGYSGVPLWTHVAASLARVSVAYVAGAALGVALGLLRGRSALIDAVLLAPSELLRPIPPLGLIPLFILWFGVGETSKVLLIFLSVLLIMMVNAQAGVRAASLDSLRAAQSMGANRWQVFRFVVLPSALPQIMTGLRVAMGTALTILVASELLGGDRGLGFLILDASSFFRTTYVFAGVALIGLIGLATDRGLAWAGRRIVHWEGRR</sequence>
<evidence type="ECO:0000256" key="9">
    <source>
        <dbReference type="RuleBase" id="RU363032"/>
    </source>
</evidence>
<evidence type="ECO:0000256" key="3">
    <source>
        <dbReference type="ARBA" id="ARBA00022448"/>
    </source>
</evidence>
<dbReference type="EMBL" id="BSFL01000005">
    <property type="protein sequence ID" value="GLK81679.1"/>
    <property type="molecule type" value="Genomic_DNA"/>
</dbReference>
<evidence type="ECO:0000256" key="1">
    <source>
        <dbReference type="ARBA" id="ARBA00004651"/>
    </source>
</evidence>
<keyword evidence="5 9" id="KW-0812">Transmembrane</keyword>
<evidence type="ECO:0000256" key="2">
    <source>
        <dbReference type="ARBA" id="ARBA00009306"/>
    </source>
</evidence>
<evidence type="ECO:0000256" key="4">
    <source>
        <dbReference type="ARBA" id="ARBA00022475"/>
    </source>
</evidence>
<keyword evidence="7 9" id="KW-0472">Membrane</keyword>
<evidence type="ECO:0000259" key="10">
    <source>
        <dbReference type="PROSITE" id="PS50928"/>
    </source>
</evidence>
<dbReference type="Proteomes" id="UP001143309">
    <property type="component" value="Unassembled WGS sequence"/>
</dbReference>
<dbReference type="FunFam" id="1.10.3720.10:FF:000003">
    <property type="entry name" value="Aliphatic sulfonate ABC transporter permease"/>
    <property type="match status" value="1"/>
</dbReference>
<feature type="transmembrane region" description="Helical" evidence="9">
    <location>
        <begin position="175"/>
        <end position="205"/>
    </location>
</feature>
<dbReference type="SUPFAM" id="SSF161098">
    <property type="entry name" value="MetI-like"/>
    <property type="match status" value="1"/>
</dbReference>
<protein>
    <submittedName>
        <fullName evidence="11">Taurine ABC transporter permease</fullName>
    </submittedName>
</protein>
<evidence type="ECO:0000313" key="12">
    <source>
        <dbReference type="Proteomes" id="UP001143309"/>
    </source>
</evidence>
<accession>A0A9W6JTT0</accession>
<dbReference type="GO" id="GO:0042918">
    <property type="term" value="P:alkanesulfonate transmembrane transport"/>
    <property type="evidence" value="ECO:0007669"/>
    <property type="project" value="UniProtKB-ARBA"/>
</dbReference>
<comment type="function">
    <text evidence="8">Probably part of an ABC transporter complex. Probably responsible for the translocation of the substrate across the membrane.</text>
</comment>
<dbReference type="PROSITE" id="PS50928">
    <property type="entry name" value="ABC_TM1"/>
    <property type="match status" value="1"/>
</dbReference>
<evidence type="ECO:0000256" key="6">
    <source>
        <dbReference type="ARBA" id="ARBA00022989"/>
    </source>
</evidence>
<keyword evidence="3 9" id="KW-0813">Transport</keyword>
<comment type="similarity">
    <text evidence="2 9">Belongs to the binding-protein-dependent transport system permease family.</text>
</comment>
<proteinExistence type="inferred from homology"/>
<organism evidence="11 12">
    <name type="scientific">Methylopila turkensis</name>
    <dbReference type="NCBI Taxonomy" id="1437816"/>
    <lineage>
        <taxon>Bacteria</taxon>
        <taxon>Pseudomonadati</taxon>
        <taxon>Pseudomonadota</taxon>
        <taxon>Alphaproteobacteria</taxon>
        <taxon>Hyphomicrobiales</taxon>
        <taxon>Methylopilaceae</taxon>
        <taxon>Methylopila</taxon>
    </lineage>
</organism>
<keyword evidence="12" id="KW-1185">Reference proteome</keyword>
<reference evidence="11" key="2">
    <citation type="submission" date="2023-01" db="EMBL/GenBank/DDBJ databases">
        <authorList>
            <person name="Sun Q."/>
            <person name="Evtushenko L."/>
        </authorList>
    </citation>
    <scope>NUCLEOTIDE SEQUENCE</scope>
    <source>
        <strain evidence="11">VKM B-2748</strain>
    </source>
</reference>
<comment type="caution">
    <text evidence="11">The sequence shown here is derived from an EMBL/GenBank/DDBJ whole genome shotgun (WGS) entry which is preliminary data.</text>
</comment>
<dbReference type="InterPro" id="IPR035906">
    <property type="entry name" value="MetI-like_sf"/>
</dbReference>
<dbReference type="RefSeq" id="WP_271202158.1">
    <property type="nucleotide sequence ID" value="NZ_BSFL01000005.1"/>
</dbReference>
<dbReference type="InterPro" id="IPR000515">
    <property type="entry name" value="MetI-like"/>
</dbReference>
<keyword evidence="6 9" id="KW-1133">Transmembrane helix</keyword>
<feature type="transmembrane region" description="Helical" evidence="9">
    <location>
        <begin position="65"/>
        <end position="90"/>
    </location>
</feature>
<feature type="domain" description="ABC transmembrane type-1" evidence="10">
    <location>
        <begin position="69"/>
        <end position="249"/>
    </location>
</feature>